<name>A0A816Z6W2_BRANA</name>
<reference evidence="1" key="1">
    <citation type="submission" date="2021-01" db="EMBL/GenBank/DDBJ databases">
        <authorList>
            <consortium name="Genoscope - CEA"/>
            <person name="William W."/>
        </authorList>
    </citation>
    <scope>NUCLEOTIDE SEQUENCE</scope>
</reference>
<accession>A0A816Z6W2</accession>
<proteinExistence type="predicted"/>
<dbReference type="EMBL" id="HG994361">
    <property type="protein sequence ID" value="CAF2193057.1"/>
    <property type="molecule type" value="Genomic_DNA"/>
</dbReference>
<organism evidence="1">
    <name type="scientific">Brassica napus</name>
    <name type="common">Rape</name>
    <dbReference type="NCBI Taxonomy" id="3708"/>
    <lineage>
        <taxon>Eukaryota</taxon>
        <taxon>Viridiplantae</taxon>
        <taxon>Streptophyta</taxon>
        <taxon>Embryophyta</taxon>
        <taxon>Tracheophyta</taxon>
        <taxon>Spermatophyta</taxon>
        <taxon>Magnoliopsida</taxon>
        <taxon>eudicotyledons</taxon>
        <taxon>Gunneridae</taxon>
        <taxon>Pentapetalae</taxon>
        <taxon>rosids</taxon>
        <taxon>malvids</taxon>
        <taxon>Brassicales</taxon>
        <taxon>Brassicaceae</taxon>
        <taxon>Brassiceae</taxon>
        <taxon>Brassica</taxon>
    </lineage>
</organism>
<dbReference type="AlphaFoldDB" id="A0A816Z6W2"/>
<protein>
    <submittedName>
        <fullName evidence="1">(rape) hypothetical protein</fullName>
    </submittedName>
</protein>
<sequence>MKYWSMHLSISTLVKELRATLWDKPDGILFQPGYALYPFDTKLSIWTANEGLRFYEAWPGLVFDSLALGFNRSSQPL</sequence>
<evidence type="ECO:0000313" key="1">
    <source>
        <dbReference type="EMBL" id="CAF2193057.1"/>
    </source>
</evidence>
<dbReference type="Proteomes" id="UP001295469">
    <property type="component" value="Chromosome A07"/>
</dbReference>
<gene>
    <name evidence="1" type="ORF">DARMORV10_A07P36170.1</name>
</gene>